<dbReference type="Proteomes" id="UP000185478">
    <property type="component" value="Chromosome"/>
</dbReference>
<dbReference type="Pfam" id="PF00005">
    <property type="entry name" value="ABC_tran"/>
    <property type="match status" value="1"/>
</dbReference>
<dbReference type="PROSITE" id="PS00211">
    <property type="entry name" value="ABC_TRANSPORTER_1"/>
    <property type="match status" value="1"/>
</dbReference>
<dbReference type="GO" id="GO:0015418">
    <property type="term" value="F:ABC-type quaternary ammonium compound transporting activity"/>
    <property type="evidence" value="ECO:0007669"/>
    <property type="project" value="UniProtKB-EC"/>
</dbReference>
<keyword evidence="1" id="KW-0813">Transport</keyword>
<dbReference type="STRING" id="1431546.CAQU_11545"/>
<name>A0A1L7CIH1_9CORY</name>
<dbReference type="PANTHER" id="PTHR43869:SF1">
    <property type="entry name" value="GLYCINE BETAINE_PROLINE BETAINE TRANSPORT SYSTEM ATP-BINDING PROTEIN PROV"/>
    <property type="match status" value="1"/>
</dbReference>
<keyword evidence="3 6" id="KW-0067">ATP-binding</keyword>
<evidence type="ECO:0000256" key="1">
    <source>
        <dbReference type="ARBA" id="ARBA00022448"/>
    </source>
</evidence>
<dbReference type="PANTHER" id="PTHR43869">
    <property type="entry name" value="GLYCINE BETAINE/PROLINE BETAINE TRANSPORT SYSTEM ATP-BINDING PROTEIN PROV"/>
    <property type="match status" value="1"/>
</dbReference>
<dbReference type="InterPro" id="IPR003439">
    <property type="entry name" value="ABC_transporter-like_ATP-bd"/>
</dbReference>
<dbReference type="GO" id="GO:0016887">
    <property type="term" value="F:ATP hydrolysis activity"/>
    <property type="evidence" value="ECO:0007669"/>
    <property type="project" value="InterPro"/>
</dbReference>
<protein>
    <recommendedName>
        <fullName evidence="4">ABC-type quaternary amine transporter</fullName>
        <ecNumber evidence="4">7.6.2.9</ecNumber>
    </recommendedName>
</protein>
<reference evidence="6 7" key="1">
    <citation type="submission" date="2014-08" db="EMBL/GenBank/DDBJ databases">
        <title>Complete genome sequence of Corynebacterium aquilae S-613T(T) (=DSM 44791(T)), isolated from the choana of a healthy golden eagle.</title>
        <authorList>
            <person name="Ruckert C."/>
            <person name="Albersmeier A."/>
            <person name="Winkler A."/>
            <person name="Kalinowski J."/>
        </authorList>
    </citation>
    <scope>NUCLEOTIDE SEQUENCE [LARGE SCALE GENOMIC DNA]</scope>
    <source>
        <strain evidence="6 7">S-613</strain>
    </source>
</reference>
<evidence type="ECO:0000256" key="2">
    <source>
        <dbReference type="ARBA" id="ARBA00022741"/>
    </source>
</evidence>
<dbReference type="EC" id="7.6.2.9" evidence="4"/>
<keyword evidence="2" id="KW-0547">Nucleotide-binding</keyword>
<keyword evidence="7" id="KW-1185">Reference proteome</keyword>
<proteinExistence type="predicted"/>
<dbReference type="GO" id="GO:0005524">
    <property type="term" value="F:ATP binding"/>
    <property type="evidence" value="ECO:0007669"/>
    <property type="project" value="UniProtKB-KW"/>
</dbReference>
<dbReference type="SUPFAM" id="SSF52540">
    <property type="entry name" value="P-loop containing nucleoside triphosphate hydrolases"/>
    <property type="match status" value="1"/>
</dbReference>
<dbReference type="InterPro" id="IPR017871">
    <property type="entry name" value="ABC_transporter-like_CS"/>
</dbReference>
<dbReference type="Gene3D" id="3.40.50.300">
    <property type="entry name" value="P-loop containing nucleotide triphosphate hydrolases"/>
    <property type="match status" value="1"/>
</dbReference>
<gene>
    <name evidence="6" type="ORF">CAQU_11545</name>
</gene>
<dbReference type="PROSITE" id="PS50893">
    <property type="entry name" value="ABC_TRANSPORTER_2"/>
    <property type="match status" value="1"/>
</dbReference>
<sequence length="268" mass="28911">MISFEHVQVTYPGTDKPAVKDFSYTVPTGTTTALVGSSGSGKTTLLRCINRMVTPTAGRVCIDGEDIADRDPVALRRSIGYVIQNSGLLPHRSVLDNITTVPRLCGEPKDAARARALELMDILGLDRALASRYPGELSGGQAQRVGVARALAHDPNILLMDEPFGAIDPLVRRDLQDEILNLQRKLNKTIVFVTHDIDEAFLLADNIVLLEKGGVIAQAGSADELITKPASDFVADFVGARDRQVTIEKRGNDTVVVDRNGRVTGLVS</sequence>
<evidence type="ECO:0000259" key="5">
    <source>
        <dbReference type="PROSITE" id="PS50893"/>
    </source>
</evidence>
<dbReference type="KEGG" id="caqu:CAQU_11545"/>
<dbReference type="FunFam" id="3.40.50.300:FF:000425">
    <property type="entry name" value="Probable ABC transporter, ATP-binding subunit"/>
    <property type="match status" value="1"/>
</dbReference>
<evidence type="ECO:0000256" key="3">
    <source>
        <dbReference type="ARBA" id="ARBA00022840"/>
    </source>
</evidence>
<dbReference type="InterPro" id="IPR027417">
    <property type="entry name" value="P-loop_NTPase"/>
</dbReference>
<evidence type="ECO:0000313" key="6">
    <source>
        <dbReference type="EMBL" id="APT85573.1"/>
    </source>
</evidence>
<accession>A0A1L7CIH1</accession>
<evidence type="ECO:0000313" key="7">
    <source>
        <dbReference type="Proteomes" id="UP000185478"/>
    </source>
</evidence>
<dbReference type="RefSeq" id="WP_075727786.1">
    <property type="nucleotide sequence ID" value="NZ_CP009245.1"/>
</dbReference>
<dbReference type="AlphaFoldDB" id="A0A1L7CIH1"/>
<dbReference type="EMBL" id="CP009245">
    <property type="protein sequence ID" value="APT85573.1"/>
    <property type="molecule type" value="Genomic_DNA"/>
</dbReference>
<organism evidence="6 7">
    <name type="scientific">Corynebacterium aquilae DSM 44791</name>
    <dbReference type="NCBI Taxonomy" id="1431546"/>
    <lineage>
        <taxon>Bacteria</taxon>
        <taxon>Bacillati</taxon>
        <taxon>Actinomycetota</taxon>
        <taxon>Actinomycetes</taxon>
        <taxon>Mycobacteriales</taxon>
        <taxon>Corynebacteriaceae</taxon>
        <taxon>Corynebacterium</taxon>
    </lineage>
</organism>
<dbReference type="SMART" id="SM00382">
    <property type="entry name" value="AAA"/>
    <property type="match status" value="1"/>
</dbReference>
<evidence type="ECO:0000256" key="4">
    <source>
        <dbReference type="ARBA" id="ARBA00066388"/>
    </source>
</evidence>
<dbReference type="InterPro" id="IPR003593">
    <property type="entry name" value="AAA+_ATPase"/>
</dbReference>
<dbReference type="OrthoDB" id="9802264at2"/>
<feature type="domain" description="ABC transporter" evidence="5">
    <location>
        <begin position="2"/>
        <end position="238"/>
    </location>
</feature>
<dbReference type="InterPro" id="IPR051921">
    <property type="entry name" value="ABC_osmolyte_uptake_ATP-bind"/>
</dbReference>